<keyword evidence="2" id="KW-0489">Methyltransferase</keyword>
<reference evidence="7" key="1">
    <citation type="submission" date="2021-01" db="UniProtKB">
        <authorList>
            <consortium name="EnsemblPlants"/>
        </authorList>
    </citation>
    <scope>IDENTIFICATION</scope>
</reference>
<dbReference type="GO" id="GO:0008757">
    <property type="term" value="F:S-adenosylmethionine-dependent methyltransferase activity"/>
    <property type="evidence" value="ECO:0007669"/>
    <property type="project" value="InterPro"/>
</dbReference>
<dbReference type="PANTHER" id="PTHR12176">
    <property type="entry name" value="SAM-DEPENDENT METHYLTRANSFERASE SUPERFAMILY PROTEIN"/>
    <property type="match status" value="1"/>
</dbReference>
<evidence type="ECO:0000256" key="3">
    <source>
        <dbReference type="ARBA" id="ARBA00022679"/>
    </source>
</evidence>
<dbReference type="InterPro" id="IPR029063">
    <property type="entry name" value="SAM-dependent_MTases_sf"/>
</dbReference>
<dbReference type="InterPro" id="IPR051419">
    <property type="entry name" value="Lys/N-term_MeTrsfase_sf"/>
</dbReference>
<evidence type="ECO:0000313" key="7">
    <source>
        <dbReference type="EnsemblPlants" id="Kaladp0008s0091.1.v1.1.CDS.1"/>
    </source>
</evidence>
<dbReference type="SUPFAM" id="SSF53335">
    <property type="entry name" value="S-adenosyl-L-methionine-dependent methyltransferases"/>
    <property type="match status" value="2"/>
</dbReference>
<organism evidence="7 8">
    <name type="scientific">Kalanchoe fedtschenkoi</name>
    <name type="common">Lavender scallops</name>
    <name type="synonym">South American air plant</name>
    <dbReference type="NCBI Taxonomy" id="63787"/>
    <lineage>
        <taxon>Eukaryota</taxon>
        <taxon>Viridiplantae</taxon>
        <taxon>Streptophyta</taxon>
        <taxon>Embryophyta</taxon>
        <taxon>Tracheophyta</taxon>
        <taxon>Spermatophyta</taxon>
        <taxon>Magnoliopsida</taxon>
        <taxon>eudicotyledons</taxon>
        <taxon>Gunneridae</taxon>
        <taxon>Pentapetalae</taxon>
        <taxon>Saxifragales</taxon>
        <taxon>Crassulaceae</taxon>
        <taxon>Kalanchoe</taxon>
    </lineage>
</organism>
<sequence length="761" mass="85309">MGKKEKSSELLATLGDFTSKENWDKFFSIRGTGDSFEWYAEWEQLREPLLSYLNISGYGIQILVPGCGNSKLSEHLYDEGFRFILNIDFSKVVISDMLRRNLRVRPEMKWRVMDMTCMQFEDEAFDAVVDKGGLDALMEPQLGPQLGNQYLSEVKRVLKSKGRFVCLTLAESHVIGLLFSKFRFGWEVSIHIIPQMPSENPNLRTFAFVAEKQTSPLPNQITPLFNPLCLDCDTAQGRGVCEALEIENKIRCGYGNDSDITYALEDLKLGVKGNMMDLCPGRRIQLTLDDRYRAVLLDAQKQSDQFMFHCAVFLVPKMRTHEWLFSSVEGQWKVVESSKAARLILVQLDSSHFNANMDEIQKDLSPLVMQLAPKSDQKGAKIPYMTASDGIKHRQVLQQITSSLTGPIVIEDVTYEDDVNVDAASPFPSNELMFRLLTFQRTMNLVQSEALLTKQLLFTESSASERRRLSPSSKSKKKGSSKPKDESINNLKVHHGYLASAYHIGIISGFMLISSRLEILLSAEKRVEAVVVGLGAGLLPMFLHGCMPFLHIKAVELDPIIFDVAKKYFGFVEDSQLEVHIADGIQFIKEVAATINLVSSTRDIIDGHTLPKAGSPSVGNVTYYKEGTGTCKIDVLIIDVDSSDSSSGLTCPAADFVEPCFLTAAKRSLSDHGLLIVNLVTRSAAIRENIISRMKEVFIHIFSLQLEEDVNEVIFALSMEDSISEDQFPDAVVKLKKLLKIERPEMSHKIIESAKKIKCLQ</sequence>
<comment type="similarity">
    <text evidence="1">Belongs to the methyltransferase superfamily.</text>
</comment>
<keyword evidence="8" id="KW-1185">Reference proteome</keyword>
<dbReference type="Gramene" id="Kaladp0008s0091.1.v1.1">
    <property type="protein sequence ID" value="Kaladp0008s0091.1.v1.1.CDS.1"/>
    <property type="gene ID" value="Kaladp0008s0091.v1.1"/>
</dbReference>
<evidence type="ECO:0000256" key="4">
    <source>
        <dbReference type="ARBA" id="ARBA00023268"/>
    </source>
</evidence>
<dbReference type="AlphaFoldDB" id="A0A7N0RBI1"/>
<proteinExistence type="inferred from homology"/>
<dbReference type="Pfam" id="PF08241">
    <property type="entry name" value="Methyltransf_11"/>
    <property type="match status" value="1"/>
</dbReference>
<evidence type="ECO:0000259" key="6">
    <source>
        <dbReference type="Pfam" id="PF08241"/>
    </source>
</evidence>
<feature type="region of interest" description="Disordered" evidence="5">
    <location>
        <begin position="467"/>
        <end position="487"/>
    </location>
</feature>
<evidence type="ECO:0000256" key="2">
    <source>
        <dbReference type="ARBA" id="ARBA00022603"/>
    </source>
</evidence>
<keyword evidence="3" id="KW-0808">Transferase</keyword>
<dbReference type="Gene3D" id="3.40.50.150">
    <property type="entry name" value="Vaccinia Virus protein VP39"/>
    <property type="match status" value="2"/>
</dbReference>
<keyword evidence="4" id="KW-0511">Multifunctional enzyme</keyword>
<accession>A0A7N0RBI1</accession>
<protein>
    <recommendedName>
        <fullName evidence="6">Methyltransferase type 11 domain-containing protein</fullName>
    </recommendedName>
</protein>
<dbReference type="FunFam" id="3.40.50.150:FF:000211">
    <property type="entry name" value="Methyltransferase-like protein 13"/>
    <property type="match status" value="1"/>
</dbReference>
<dbReference type="PANTHER" id="PTHR12176:SF78">
    <property type="entry name" value="EEF1A LYSINE AND N-TERMINAL METHYLTRANSFERASE"/>
    <property type="match status" value="1"/>
</dbReference>
<dbReference type="FunFam" id="3.40.50.150:FF:000256">
    <property type="entry name" value="S-adenosyl-L-methionine-dependent methyltransferase superfamily protein"/>
    <property type="match status" value="1"/>
</dbReference>
<dbReference type="CDD" id="cd02440">
    <property type="entry name" value="AdoMet_MTases"/>
    <property type="match status" value="1"/>
</dbReference>
<dbReference type="OMA" id="FEWYGAF"/>
<dbReference type="GO" id="GO:0032259">
    <property type="term" value="P:methylation"/>
    <property type="evidence" value="ECO:0007669"/>
    <property type="project" value="UniProtKB-KW"/>
</dbReference>
<name>A0A7N0RBI1_KALFE</name>
<dbReference type="Proteomes" id="UP000594263">
    <property type="component" value="Unplaced"/>
</dbReference>
<evidence type="ECO:0000256" key="5">
    <source>
        <dbReference type="SAM" id="MobiDB-lite"/>
    </source>
</evidence>
<dbReference type="EnsemblPlants" id="Kaladp0008s0091.1.v1.1">
    <property type="protein sequence ID" value="Kaladp0008s0091.1.v1.1.CDS.1"/>
    <property type="gene ID" value="Kaladp0008s0091.v1.1"/>
</dbReference>
<feature type="domain" description="Methyltransferase type 11" evidence="6">
    <location>
        <begin position="65"/>
        <end position="166"/>
    </location>
</feature>
<evidence type="ECO:0000313" key="8">
    <source>
        <dbReference type="Proteomes" id="UP000594263"/>
    </source>
</evidence>
<evidence type="ECO:0000256" key="1">
    <source>
        <dbReference type="ARBA" id="ARBA00008361"/>
    </source>
</evidence>
<dbReference type="InterPro" id="IPR013216">
    <property type="entry name" value="Methyltransf_11"/>
</dbReference>